<sequence length="111" mass="12656">MYVKWFDTGMLYYVILVILVNVTFCNFQISHRSVPPRRRRGRNPEDRCRHLRRTLQGTLQEGHRGSAGQGKRRTDHGATPHGKPECSSGLPLVVLKLYPELHSGIPPGRLL</sequence>
<protein>
    <submittedName>
        <fullName evidence="3">Uncharacterized protein</fullName>
    </submittedName>
</protein>
<accession>A0ABN9HQA2</accession>
<evidence type="ECO:0000256" key="2">
    <source>
        <dbReference type="SAM" id="Phobius"/>
    </source>
</evidence>
<evidence type="ECO:0000313" key="3">
    <source>
        <dbReference type="EMBL" id="CAI9623048.1"/>
    </source>
</evidence>
<gene>
    <name evidence="3" type="ORF">SPARVUS_LOCUS16396133</name>
</gene>
<feature type="region of interest" description="Disordered" evidence="1">
    <location>
        <begin position="33"/>
        <end position="88"/>
    </location>
</feature>
<name>A0ABN9HQA2_9NEOB</name>
<evidence type="ECO:0000313" key="4">
    <source>
        <dbReference type="Proteomes" id="UP001162483"/>
    </source>
</evidence>
<keyword evidence="2" id="KW-1133">Transmembrane helix</keyword>
<feature type="transmembrane region" description="Helical" evidence="2">
    <location>
        <begin position="12"/>
        <end position="30"/>
    </location>
</feature>
<reference evidence="3" key="1">
    <citation type="submission" date="2023-05" db="EMBL/GenBank/DDBJ databases">
        <authorList>
            <person name="Stuckert A."/>
        </authorList>
    </citation>
    <scope>NUCLEOTIDE SEQUENCE</scope>
</reference>
<organism evidence="3 4">
    <name type="scientific">Staurois parvus</name>
    <dbReference type="NCBI Taxonomy" id="386267"/>
    <lineage>
        <taxon>Eukaryota</taxon>
        <taxon>Metazoa</taxon>
        <taxon>Chordata</taxon>
        <taxon>Craniata</taxon>
        <taxon>Vertebrata</taxon>
        <taxon>Euteleostomi</taxon>
        <taxon>Amphibia</taxon>
        <taxon>Batrachia</taxon>
        <taxon>Anura</taxon>
        <taxon>Neobatrachia</taxon>
        <taxon>Ranoidea</taxon>
        <taxon>Ranidae</taxon>
        <taxon>Staurois</taxon>
    </lineage>
</organism>
<evidence type="ECO:0000256" key="1">
    <source>
        <dbReference type="SAM" id="MobiDB-lite"/>
    </source>
</evidence>
<keyword evidence="2" id="KW-0472">Membrane</keyword>
<feature type="non-terminal residue" evidence="3">
    <location>
        <position position="111"/>
    </location>
</feature>
<feature type="compositionally biased region" description="Basic and acidic residues" evidence="1">
    <location>
        <begin position="75"/>
        <end position="84"/>
    </location>
</feature>
<comment type="caution">
    <text evidence="3">The sequence shown here is derived from an EMBL/GenBank/DDBJ whole genome shotgun (WGS) entry which is preliminary data.</text>
</comment>
<proteinExistence type="predicted"/>
<dbReference type="EMBL" id="CATNWA010021532">
    <property type="protein sequence ID" value="CAI9623048.1"/>
    <property type="molecule type" value="Genomic_DNA"/>
</dbReference>
<keyword evidence="2" id="KW-0812">Transmembrane</keyword>
<keyword evidence="4" id="KW-1185">Reference proteome</keyword>
<dbReference type="Proteomes" id="UP001162483">
    <property type="component" value="Unassembled WGS sequence"/>
</dbReference>